<organism evidence="6 7">
    <name type="scientific">Anabarilius grahami</name>
    <name type="common">Kanglang fish</name>
    <name type="synonym">Barilius grahami</name>
    <dbReference type="NCBI Taxonomy" id="495550"/>
    <lineage>
        <taxon>Eukaryota</taxon>
        <taxon>Metazoa</taxon>
        <taxon>Chordata</taxon>
        <taxon>Craniata</taxon>
        <taxon>Vertebrata</taxon>
        <taxon>Euteleostomi</taxon>
        <taxon>Actinopterygii</taxon>
        <taxon>Neopterygii</taxon>
        <taxon>Teleostei</taxon>
        <taxon>Ostariophysi</taxon>
        <taxon>Cypriniformes</taxon>
        <taxon>Xenocyprididae</taxon>
        <taxon>Xenocypridinae</taxon>
        <taxon>Xenocypridinae incertae sedis</taxon>
        <taxon>Anabarilius</taxon>
    </lineage>
</organism>
<dbReference type="GO" id="GO:0002250">
    <property type="term" value="P:adaptive immune response"/>
    <property type="evidence" value="ECO:0007669"/>
    <property type="project" value="UniProtKB-KW"/>
</dbReference>
<feature type="signal peptide" evidence="4">
    <location>
        <begin position="1"/>
        <end position="23"/>
    </location>
</feature>
<dbReference type="FunFam" id="2.60.40.10:FF:001878">
    <property type="entry name" value="Immunoglobulin heavy variable 1-4"/>
    <property type="match status" value="1"/>
</dbReference>
<dbReference type="SMART" id="SM00406">
    <property type="entry name" value="IGv"/>
    <property type="match status" value="1"/>
</dbReference>
<evidence type="ECO:0000259" key="5">
    <source>
        <dbReference type="PROSITE" id="PS50835"/>
    </source>
</evidence>
<dbReference type="InterPro" id="IPR013106">
    <property type="entry name" value="Ig_V-set"/>
</dbReference>
<keyword evidence="3" id="KW-1280">Immunoglobulin</keyword>
<dbReference type="PROSITE" id="PS50835">
    <property type="entry name" value="IG_LIKE"/>
    <property type="match status" value="1"/>
</dbReference>
<dbReference type="GO" id="GO:0019814">
    <property type="term" value="C:immunoglobulin complex"/>
    <property type="evidence" value="ECO:0007669"/>
    <property type="project" value="UniProtKB-KW"/>
</dbReference>
<dbReference type="InterPro" id="IPR050199">
    <property type="entry name" value="IgHV"/>
</dbReference>
<feature type="domain" description="Ig-like" evidence="5">
    <location>
        <begin position="82"/>
        <end position="174"/>
    </location>
</feature>
<dbReference type="AlphaFoldDB" id="A0A3N0YT04"/>
<dbReference type="InterPro" id="IPR013783">
    <property type="entry name" value="Ig-like_fold"/>
</dbReference>
<dbReference type="EMBL" id="RJVU01026577">
    <property type="protein sequence ID" value="ROL49304.1"/>
    <property type="molecule type" value="Genomic_DNA"/>
</dbReference>
<comment type="caution">
    <text evidence="6">The sequence shown here is derived from an EMBL/GenBank/DDBJ whole genome shotgun (WGS) entry which is preliminary data.</text>
</comment>
<evidence type="ECO:0000313" key="7">
    <source>
        <dbReference type="Proteomes" id="UP000281406"/>
    </source>
</evidence>
<dbReference type="Pfam" id="PF07686">
    <property type="entry name" value="V-set"/>
    <property type="match status" value="1"/>
</dbReference>
<proteinExistence type="predicted"/>
<dbReference type="InterPro" id="IPR003599">
    <property type="entry name" value="Ig_sub"/>
</dbReference>
<keyword evidence="1" id="KW-0391">Immunity</keyword>
<evidence type="ECO:0000256" key="2">
    <source>
        <dbReference type="ARBA" id="ARBA00023130"/>
    </source>
</evidence>
<dbReference type="SUPFAM" id="SSF48726">
    <property type="entry name" value="Immunoglobulin"/>
    <property type="match status" value="2"/>
</dbReference>
<sequence>MAMDIVSKLGFIFMFALTEFCWCQTLTESESAVIKPGGSHRLTCTASGFSSDQNLAWIRQAAGGDVSGISLTSSPAQIKAPGQSVKLSCQISGYALKDYGTVWIRQPPGKAMEWIGIIWGGGSIDSGNSFKSRFTISRDTDRNELYLDISSLQTEDTAVYYCAKTYTVAQLNVRK</sequence>
<reference evidence="6 7" key="1">
    <citation type="submission" date="2018-10" db="EMBL/GenBank/DDBJ databases">
        <title>Genome assembly for a Yunnan-Guizhou Plateau 3E fish, Anabarilius grahami (Regan), and its evolutionary and genetic applications.</title>
        <authorList>
            <person name="Jiang W."/>
        </authorList>
    </citation>
    <scope>NUCLEOTIDE SEQUENCE [LARGE SCALE GENOMIC DNA]</scope>
    <source>
        <strain evidence="6">AG-KIZ</strain>
        <tissue evidence="6">Muscle</tissue>
    </source>
</reference>
<evidence type="ECO:0000313" key="6">
    <source>
        <dbReference type="EMBL" id="ROL49304.1"/>
    </source>
</evidence>
<dbReference type="PANTHER" id="PTHR23266">
    <property type="entry name" value="IMMUNOGLOBULIN HEAVY CHAIN"/>
    <property type="match status" value="1"/>
</dbReference>
<protein>
    <submittedName>
        <fullName evidence="6">Ig heavy chain V region PJ14</fullName>
    </submittedName>
</protein>
<dbReference type="Proteomes" id="UP000281406">
    <property type="component" value="Unassembled WGS sequence"/>
</dbReference>
<evidence type="ECO:0000256" key="3">
    <source>
        <dbReference type="ARBA" id="ARBA00043265"/>
    </source>
</evidence>
<evidence type="ECO:0000256" key="1">
    <source>
        <dbReference type="ARBA" id="ARBA00022859"/>
    </source>
</evidence>
<keyword evidence="4" id="KW-0732">Signal</keyword>
<dbReference type="InterPro" id="IPR007110">
    <property type="entry name" value="Ig-like_dom"/>
</dbReference>
<accession>A0A3N0YT04</accession>
<dbReference type="SMART" id="SM00409">
    <property type="entry name" value="IG"/>
    <property type="match status" value="1"/>
</dbReference>
<dbReference type="Gene3D" id="2.60.40.10">
    <property type="entry name" value="Immunoglobulins"/>
    <property type="match status" value="2"/>
</dbReference>
<keyword evidence="7" id="KW-1185">Reference proteome</keyword>
<evidence type="ECO:0000256" key="4">
    <source>
        <dbReference type="SAM" id="SignalP"/>
    </source>
</evidence>
<keyword evidence="2" id="KW-1064">Adaptive immunity</keyword>
<gene>
    <name evidence="6" type="ORF">DPX16_15630</name>
</gene>
<dbReference type="GO" id="GO:0005576">
    <property type="term" value="C:extracellular region"/>
    <property type="evidence" value="ECO:0007669"/>
    <property type="project" value="UniProtKB-ARBA"/>
</dbReference>
<name>A0A3N0YT04_ANAGA</name>
<feature type="chain" id="PRO_5018248897" evidence="4">
    <location>
        <begin position="24"/>
        <end position="175"/>
    </location>
</feature>
<dbReference type="OrthoDB" id="8907223at2759"/>
<dbReference type="InterPro" id="IPR036179">
    <property type="entry name" value="Ig-like_dom_sf"/>
</dbReference>